<dbReference type="Pfam" id="PF21926">
    <property type="entry name" value="FeeM"/>
    <property type="match status" value="1"/>
</dbReference>
<dbReference type="Gene3D" id="3.40.630.30">
    <property type="match status" value="1"/>
</dbReference>
<feature type="domain" description="N-acetyltransferase" evidence="2">
    <location>
        <begin position="6"/>
        <end position="170"/>
    </location>
</feature>
<evidence type="ECO:0000259" key="2">
    <source>
        <dbReference type="PROSITE" id="PS51186"/>
    </source>
</evidence>
<accession>A0ABS7ZRN6</accession>
<gene>
    <name evidence="3" type="ORF">I9W95_11900</name>
</gene>
<keyword evidence="1" id="KW-0472">Membrane</keyword>
<dbReference type="InterPro" id="IPR016181">
    <property type="entry name" value="Acyl_CoA_acyltransferase"/>
</dbReference>
<keyword evidence="4" id="KW-1185">Reference proteome</keyword>
<keyword evidence="1" id="KW-0812">Transmembrane</keyword>
<evidence type="ECO:0000313" key="4">
    <source>
        <dbReference type="Proteomes" id="UP000714380"/>
    </source>
</evidence>
<sequence length="196" mass="22077">MKYTIKKVKGIDDPLFNDIAQVRTKVFVEEDNYPTGSIISPLDRGAMHFVAIDTDGKVMGSVSANMKNSSEEQLPIENYMGEVKGTEGRLGEICKLAVLDKYRTKPVALYLMVAAYDYLISEGVAGIMVWSISSKSRNVKLYSKFGFKPYGDEFICCNSEHAIPFFLDVARDSVYDAEKSSLHKRFTESYKKHLVE</sequence>
<dbReference type="InterPro" id="IPR000182">
    <property type="entry name" value="GNAT_dom"/>
</dbReference>
<feature type="transmembrane region" description="Helical" evidence="1">
    <location>
        <begin position="107"/>
        <end position="130"/>
    </location>
</feature>
<dbReference type="PROSITE" id="PS51186">
    <property type="entry name" value="GNAT"/>
    <property type="match status" value="1"/>
</dbReference>
<proteinExistence type="predicted"/>
<dbReference type="SUPFAM" id="SSF55729">
    <property type="entry name" value="Acyl-CoA N-acyltransferases (Nat)"/>
    <property type="match status" value="1"/>
</dbReference>
<name>A0ABS7ZRN6_9GAMM</name>
<evidence type="ECO:0000313" key="3">
    <source>
        <dbReference type="EMBL" id="MCA6064311.1"/>
    </source>
</evidence>
<dbReference type="RefSeq" id="WP_225675164.1">
    <property type="nucleotide sequence ID" value="NZ_JAEDAH010000060.1"/>
</dbReference>
<protein>
    <submittedName>
        <fullName evidence="3">GNAT family N-acetyltransferase</fullName>
    </submittedName>
</protein>
<dbReference type="Proteomes" id="UP000714380">
    <property type="component" value="Unassembled WGS sequence"/>
</dbReference>
<reference evidence="3 4" key="1">
    <citation type="submission" date="2020-12" db="EMBL/GenBank/DDBJ databases">
        <title>Novel Thalassolituus-related marine hydrocarbonoclastic bacteria mediated algae-derived hydrocarbons mineralization in twilight zone of the northern South China Sea.</title>
        <authorList>
            <person name="Dong C."/>
        </authorList>
    </citation>
    <scope>NUCLEOTIDE SEQUENCE [LARGE SCALE GENOMIC DNA]</scope>
    <source>
        <strain evidence="3 4">IMCC1826</strain>
    </source>
</reference>
<keyword evidence="1" id="KW-1133">Transmembrane helix</keyword>
<dbReference type="EMBL" id="JAEDAH010000060">
    <property type="protein sequence ID" value="MCA6064311.1"/>
    <property type="molecule type" value="Genomic_DNA"/>
</dbReference>
<evidence type="ECO:0000256" key="1">
    <source>
        <dbReference type="SAM" id="Phobius"/>
    </source>
</evidence>
<comment type="caution">
    <text evidence="3">The sequence shown here is derived from an EMBL/GenBank/DDBJ whole genome shotgun (WGS) entry which is preliminary data.</text>
</comment>
<organism evidence="3 4">
    <name type="scientific">Thalassolituus marinus</name>
    <dbReference type="NCBI Taxonomy" id="671053"/>
    <lineage>
        <taxon>Bacteria</taxon>
        <taxon>Pseudomonadati</taxon>
        <taxon>Pseudomonadota</taxon>
        <taxon>Gammaproteobacteria</taxon>
        <taxon>Oceanospirillales</taxon>
        <taxon>Oceanospirillaceae</taxon>
        <taxon>Thalassolituus</taxon>
    </lineage>
</organism>
<dbReference type="InterPro" id="IPR054597">
    <property type="entry name" value="FeeM_cat"/>
</dbReference>